<comment type="caution">
    <text evidence="2">The sequence shown here is derived from an EMBL/GenBank/DDBJ whole genome shotgun (WGS) entry which is preliminary data.</text>
</comment>
<evidence type="ECO:0008006" key="4">
    <source>
        <dbReference type="Google" id="ProtNLM"/>
    </source>
</evidence>
<evidence type="ECO:0000313" key="3">
    <source>
        <dbReference type="Proteomes" id="UP000034455"/>
    </source>
</evidence>
<evidence type="ECO:0000256" key="1">
    <source>
        <dbReference type="SAM" id="Phobius"/>
    </source>
</evidence>
<feature type="transmembrane region" description="Helical" evidence="1">
    <location>
        <begin position="24"/>
        <end position="47"/>
    </location>
</feature>
<dbReference type="PATRIC" id="fig|74704.6.peg.1652"/>
<keyword evidence="1" id="KW-0812">Transmembrane</keyword>
<dbReference type="GeneID" id="58096688"/>
<dbReference type="PANTHER" id="PTHR34980:SF2">
    <property type="entry name" value="INNER MEMBRANE PROTEIN YHAH-RELATED"/>
    <property type="match status" value="1"/>
</dbReference>
<dbReference type="PANTHER" id="PTHR34980">
    <property type="entry name" value="INNER MEMBRANE PROTEIN-RELATED-RELATED"/>
    <property type="match status" value="1"/>
</dbReference>
<gene>
    <name evidence="2" type="ORF">UF66_1610</name>
</gene>
<keyword evidence="1" id="KW-1133">Transmembrane helix</keyword>
<keyword evidence="1" id="KW-0472">Membrane</keyword>
<protein>
    <recommendedName>
        <fullName evidence="4">DUF805 domain-containing protein</fullName>
    </recommendedName>
</protein>
<dbReference type="Proteomes" id="UP000034455">
    <property type="component" value="Unassembled WGS sequence"/>
</dbReference>
<dbReference type="InterPro" id="IPR008523">
    <property type="entry name" value="DUF805"/>
</dbReference>
<evidence type="ECO:0000313" key="2">
    <source>
        <dbReference type="EMBL" id="KKI62859.1"/>
    </source>
</evidence>
<dbReference type="Pfam" id="PF05656">
    <property type="entry name" value="DUF805"/>
    <property type="match status" value="1"/>
</dbReference>
<feature type="transmembrane region" description="Helical" evidence="1">
    <location>
        <begin position="89"/>
        <end position="107"/>
    </location>
</feature>
<feature type="transmembrane region" description="Helical" evidence="1">
    <location>
        <begin position="113"/>
        <end position="133"/>
    </location>
</feature>
<organism evidence="2 3">
    <name type="scientific">Staphylococcus cohnii subsp. cohnii</name>
    <dbReference type="NCBI Taxonomy" id="74704"/>
    <lineage>
        <taxon>Bacteria</taxon>
        <taxon>Bacillati</taxon>
        <taxon>Bacillota</taxon>
        <taxon>Bacilli</taxon>
        <taxon>Bacillales</taxon>
        <taxon>Staphylococcaceae</taxon>
        <taxon>Staphylococcus</taxon>
        <taxon>Staphylococcus cohnii species complex</taxon>
    </lineage>
</organism>
<dbReference type="GO" id="GO:0005886">
    <property type="term" value="C:plasma membrane"/>
    <property type="evidence" value="ECO:0007669"/>
    <property type="project" value="TreeGrafter"/>
</dbReference>
<name>A0A0M2NWF4_STACC</name>
<sequence>MIEAYKDFWKKYIDFQSKSNRLEFWTPVLIHIVCIFIVAIIGVIAFISGAFVVATILSILVGIFVLAMIIPMFAITLRRFYDAGRRRTSAIILIAVSIIMNISFDLIQINSIAILLNVIAWICTILLIIETLLPSRNESDATLKWL</sequence>
<proteinExistence type="predicted"/>
<dbReference type="EMBL" id="LAKJ01000027">
    <property type="protein sequence ID" value="KKI62859.1"/>
    <property type="molecule type" value="Genomic_DNA"/>
</dbReference>
<dbReference type="RefSeq" id="WP_019468806.1">
    <property type="nucleotide sequence ID" value="NZ_BKAS01000019.1"/>
</dbReference>
<reference evidence="2 3" key="1">
    <citation type="submission" date="2015-03" db="EMBL/GenBank/DDBJ databases">
        <title>Genome Assembly of Staphylococcus cohnii subsp. cohnii strain G22B2.</title>
        <authorList>
            <person name="Nair G."/>
            <person name="Kaur G."/>
            <person name="Khatri I."/>
            <person name="Singh N.K."/>
            <person name="Sathyabama S."/>
            <person name="Maurya S.K."/>
            <person name="Subramanian S."/>
            <person name="Agrewala J.N."/>
            <person name="Mayilraj S."/>
        </authorList>
    </citation>
    <scope>NUCLEOTIDE SEQUENCE [LARGE SCALE GENOMIC DNA]</scope>
    <source>
        <strain evidence="2 3">G22B2</strain>
    </source>
</reference>
<accession>A0A0M2NWF4</accession>
<dbReference type="AlphaFoldDB" id="A0A0M2NWF4"/>
<feature type="transmembrane region" description="Helical" evidence="1">
    <location>
        <begin position="53"/>
        <end position="77"/>
    </location>
</feature>